<organism evidence="1 2">
    <name type="scientific">Champsocephalus esox</name>
    <name type="common">pike icefish</name>
    <dbReference type="NCBI Taxonomy" id="159716"/>
    <lineage>
        <taxon>Eukaryota</taxon>
        <taxon>Metazoa</taxon>
        <taxon>Chordata</taxon>
        <taxon>Craniata</taxon>
        <taxon>Vertebrata</taxon>
        <taxon>Euteleostomi</taxon>
        <taxon>Actinopterygii</taxon>
        <taxon>Neopterygii</taxon>
        <taxon>Teleostei</taxon>
        <taxon>Neoteleostei</taxon>
        <taxon>Acanthomorphata</taxon>
        <taxon>Eupercaria</taxon>
        <taxon>Perciformes</taxon>
        <taxon>Notothenioidei</taxon>
        <taxon>Channichthyidae</taxon>
        <taxon>Champsocephalus</taxon>
    </lineage>
</organism>
<comment type="caution">
    <text evidence="1">The sequence shown here is derived from an EMBL/GenBank/DDBJ whole genome shotgun (WGS) entry which is preliminary data.</text>
</comment>
<name>A0AAN8BP17_9TELE</name>
<dbReference type="EMBL" id="JAULUE010002057">
    <property type="protein sequence ID" value="KAK5888462.1"/>
    <property type="molecule type" value="Genomic_DNA"/>
</dbReference>
<sequence length="179" mass="19193">MLDNVALRAQKDALIDEVKTLRSRLKKGLKPRQQCDTAAVLEEEDECIRFKGLAISSTSGINKADSCSQTPVKTVMRPPAASGSQTPLKTLVKTVMRSPAASGSQTPLKSPVKAVMRSPAASGSQTPLKTPVKTVMRSPAASCNEDWPSPHWSTGKGLGNTMREITLPQSMETYIQASL</sequence>
<evidence type="ECO:0000313" key="2">
    <source>
        <dbReference type="Proteomes" id="UP001335648"/>
    </source>
</evidence>
<evidence type="ECO:0000313" key="1">
    <source>
        <dbReference type="EMBL" id="KAK5888462.1"/>
    </source>
</evidence>
<keyword evidence="2" id="KW-1185">Reference proteome</keyword>
<dbReference type="AlphaFoldDB" id="A0AAN8BP17"/>
<dbReference type="Proteomes" id="UP001335648">
    <property type="component" value="Unassembled WGS sequence"/>
</dbReference>
<gene>
    <name evidence="1" type="ORF">CesoFtcFv8_014555</name>
</gene>
<reference evidence="1 2" key="1">
    <citation type="journal article" date="2023" name="Mol. Biol. Evol.">
        <title>Genomics of Secondarily Temperate Adaptation in the Only Non-Antarctic Icefish.</title>
        <authorList>
            <person name="Rivera-Colon A.G."/>
            <person name="Rayamajhi N."/>
            <person name="Minhas B.F."/>
            <person name="Madrigal G."/>
            <person name="Bilyk K.T."/>
            <person name="Yoon V."/>
            <person name="Hune M."/>
            <person name="Gregory S."/>
            <person name="Cheng C.H.C."/>
            <person name="Catchen J.M."/>
        </authorList>
    </citation>
    <scope>NUCLEOTIDE SEQUENCE [LARGE SCALE GENOMIC DNA]</scope>
    <source>
        <strain evidence="1">JC2023a</strain>
    </source>
</reference>
<protein>
    <submittedName>
        <fullName evidence="1">Uncharacterized protein</fullName>
    </submittedName>
</protein>
<accession>A0AAN8BP17</accession>
<proteinExistence type="predicted"/>